<keyword evidence="7" id="KW-0813">Transport</keyword>
<reference evidence="10 11" key="1">
    <citation type="submission" date="2017-08" db="EMBL/GenBank/DDBJ databases">
        <title>Draft Genome Sequence of Loktanella cinnabarina Strain XM1, Isolated from Coastal Surface Water.</title>
        <authorList>
            <person name="Ma R."/>
            <person name="Wang J."/>
            <person name="Wang Q."/>
            <person name="Ma Z."/>
            <person name="Li J."/>
            <person name="Chen L."/>
        </authorList>
    </citation>
    <scope>NUCLEOTIDE SEQUENCE [LARGE SCALE GENOMIC DNA]</scope>
    <source>
        <strain evidence="10 11">XM1</strain>
    </source>
</reference>
<dbReference type="Pfam" id="PF06808">
    <property type="entry name" value="DctM"/>
    <property type="match status" value="1"/>
</dbReference>
<evidence type="ECO:0000259" key="9">
    <source>
        <dbReference type="Pfam" id="PF06808"/>
    </source>
</evidence>
<dbReference type="PANTHER" id="PTHR33362">
    <property type="entry name" value="SIALIC ACID TRAP TRANSPORTER PERMEASE PROTEIN SIAT-RELATED"/>
    <property type="match status" value="1"/>
</dbReference>
<dbReference type="GO" id="GO:0022857">
    <property type="term" value="F:transmembrane transporter activity"/>
    <property type="evidence" value="ECO:0007669"/>
    <property type="project" value="UniProtKB-UniRule"/>
</dbReference>
<evidence type="ECO:0000256" key="7">
    <source>
        <dbReference type="RuleBase" id="RU369079"/>
    </source>
</evidence>
<organism evidence="10 11">
    <name type="scientific">Limimaricola cinnabarinus</name>
    <dbReference type="NCBI Taxonomy" id="1125964"/>
    <lineage>
        <taxon>Bacteria</taxon>
        <taxon>Pseudomonadati</taxon>
        <taxon>Pseudomonadota</taxon>
        <taxon>Alphaproteobacteria</taxon>
        <taxon>Rhodobacterales</taxon>
        <taxon>Paracoccaceae</taxon>
        <taxon>Limimaricola</taxon>
    </lineage>
</organism>
<comment type="subcellular location">
    <subcellularLocation>
        <location evidence="1 7">Cell inner membrane</location>
        <topology evidence="1 7">Multi-pass membrane protein</topology>
    </subcellularLocation>
</comment>
<keyword evidence="6 8" id="KW-0472">Membrane</keyword>
<evidence type="ECO:0000256" key="2">
    <source>
        <dbReference type="ARBA" id="ARBA00022475"/>
    </source>
</evidence>
<feature type="transmembrane region" description="Helical" evidence="8">
    <location>
        <begin position="100"/>
        <end position="127"/>
    </location>
</feature>
<evidence type="ECO:0000313" key="10">
    <source>
        <dbReference type="EMBL" id="PHP27705.1"/>
    </source>
</evidence>
<evidence type="ECO:0000256" key="6">
    <source>
        <dbReference type="ARBA" id="ARBA00023136"/>
    </source>
</evidence>
<keyword evidence="11" id="KW-1185">Reference proteome</keyword>
<feature type="transmembrane region" description="Helical" evidence="8">
    <location>
        <begin position="285"/>
        <end position="304"/>
    </location>
</feature>
<evidence type="ECO:0000256" key="4">
    <source>
        <dbReference type="ARBA" id="ARBA00022692"/>
    </source>
</evidence>
<feature type="transmembrane region" description="Helical" evidence="8">
    <location>
        <begin position="369"/>
        <end position="396"/>
    </location>
</feature>
<dbReference type="InterPro" id="IPR004681">
    <property type="entry name" value="TRAP_DctM"/>
</dbReference>
<evidence type="ECO:0000256" key="3">
    <source>
        <dbReference type="ARBA" id="ARBA00022519"/>
    </source>
</evidence>
<feature type="transmembrane region" description="Helical" evidence="8">
    <location>
        <begin position="316"/>
        <end position="337"/>
    </location>
</feature>
<feature type="domain" description="TRAP C4-dicarboxylate transport system permease DctM subunit" evidence="9">
    <location>
        <begin position="14"/>
        <end position="429"/>
    </location>
</feature>
<accession>A0A2G1MG31</accession>
<feature type="transmembrane region" description="Helical" evidence="8">
    <location>
        <begin position="408"/>
        <end position="430"/>
    </location>
</feature>
<gene>
    <name evidence="10" type="ORF">CJ301_09935</name>
</gene>
<dbReference type="GO" id="GO:0005886">
    <property type="term" value="C:plasma membrane"/>
    <property type="evidence" value="ECO:0007669"/>
    <property type="project" value="UniProtKB-SubCell"/>
</dbReference>
<keyword evidence="5 8" id="KW-1133">Transmembrane helix</keyword>
<sequence>MLEWYSVIALVVGPLLVLMILGLPVAFSFLAVNIVGSYILLGGMSGVRQVVMNTIDSVSSFTLVPVALFMIMGEGMFQSRIAIDLMDTLDKWFGRLRGRLAFMAVGGGVLFSSLTGNSMGAIALLGSSLVPEMEKRGYKKPMTLGPILGSAGLAIMIPPSSLAVVLGVVAELSIGRILIGIIVPGLLMAVLYTLYIYVRVTLEPDLAPSFDVEPVPMSEKLHATAVNILPLGLVVFSVVGVIFLGWATPSEAAATGAFATLALAAMKRRLTWNVFSKSILGSANISVMVLLIVSGAVTFTQLLAFTGATFGMVDAIISLDIGPGAIVLTMLGAVIFLGMFMGPLPIMLITLPIFIPVILEFGFDPIWFAAMYLVAIETGSTSPPLGGALFVMKAVAPKGTTMNEIYRAATPFIICDLAAILILFFVPQLVTFPVEYMFR</sequence>
<comment type="function">
    <text evidence="7">Part of the tripartite ATP-independent periplasmic (TRAP) transport system.</text>
</comment>
<dbReference type="RefSeq" id="WP_099276878.1">
    <property type="nucleotide sequence ID" value="NZ_CANMUC010000012.1"/>
</dbReference>
<evidence type="ECO:0000313" key="11">
    <source>
        <dbReference type="Proteomes" id="UP000221860"/>
    </source>
</evidence>
<keyword evidence="3 7" id="KW-0997">Cell inner membrane</keyword>
<dbReference type="OrthoDB" id="9790209at2"/>
<feature type="transmembrane region" description="Helical" evidence="8">
    <location>
        <begin position="7"/>
        <end position="40"/>
    </location>
</feature>
<feature type="transmembrane region" description="Helical" evidence="8">
    <location>
        <begin position="231"/>
        <end position="264"/>
    </location>
</feature>
<feature type="transmembrane region" description="Helical" evidence="8">
    <location>
        <begin position="344"/>
        <end position="363"/>
    </location>
</feature>
<dbReference type="PANTHER" id="PTHR33362:SF5">
    <property type="entry name" value="C4-DICARBOXYLATE TRAP TRANSPORTER LARGE PERMEASE PROTEIN DCTM"/>
    <property type="match status" value="1"/>
</dbReference>
<evidence type="ECO:0000256" key="5">
    <source>
        <dbReference type="ARBA" id="ARBA00022989"/>
    </source>
</evidence>
<dbReference type="AlphaFoldDB" id="A0A2G1MG31"/>
<dbReference type="InterPro" id="IPR010656">
    <property type="entry name" value="DctM"/>
</dbReference>
<dbReference type="EMBL" id="NQWH01000012">
    <property type="protein sequence ID" value="PHP27705.1"/>
    <property type="molecule type" value="Genomic_DNA"/>
</dbReference>
<keyword evidence="2" id="KW-1003">Cell membrane</keyword>
<keyword evidence="4 8" id="KW-0812">Transmembrane</keyword>
<proteinExistence type="predicted"/>
<feature type="transmembrane region" description="Helical" evidence="8">
    <location>
        <begin position="60"/>
        <end position="79"/>
    </location>
</feature>
<name>A0A2G1MG31_9RHOB</name>
<dbReference type="PIRSF" id="PIRSF006066">
    <property type="entry name" value="HI0050"/>
    <property type="match status" value="1"/>
</dbReference>
<feature type="transmembrane region" description="Helical" evidence="8">
    <location>
        <begin position="147"/>
        <end position="170"/>
    </location>
</feature>
<evidence type="ECO:0000256" key="1">
    <source>
        <dbReference type="ARBA" id="ARBA00004429"/>
    </source>
</evidence>
<protein>
    <submittedName>
        <fullName evidence="10">C4-dicarboxylate ABC transporter permease</fullName>
    </submittedName>
</protein>
<feature type="transmembrane region" description="Helical" evidence="8">
    <location>
        <begin position="177"/>
        <end position="198"/>
    </location>
</feature>
<dbReference type="Proteomes" id="UP000221860">
    <property type="component" value="Unassembled WGS sequence"/>
</dbReference>
<evidence type="ECO:0000256" key="8">
    <source>
        <dbReference type="SAM" id="Phobius"/>
    </source>
</evidence>
<comment type="caution">
    <text evidence="10">The sequence shown here is derived from an EMBL/GenBank/DDBJ whole genome shotgun (WGS) entry which is preliminary data.</text>
</comment>